<organism evidence="9 10">
    <name type="scientific">Gossypium stocksii</name>
    <dbReference type="NCBI Taxonomy" id="47602"/>
    <lineage>
        <taxon>Eukaryota</taxon>
        <taxon>Viridiplantae</taxon>
        <taxon>Streptophyta</taxon>
        <taxon>Embryophyta</taxon>
        <taxon>Tracheophyta</taxon>
        <taxon>Spermatophyta</taxon>
        <taxon>Magnoliopsida</taxon>
        <taxon>eudicotyledons</taxon>
        <taxon>Gunneridae</taxon>
        <taxon>Pentapetalae</taxon>
        <taxon>rosids</taxon>
        <taxon>malvids</taxon>
        <taxon>Malvales</taxon>
        <taxon>Malvaceae</taxon>
        <taxon>Malvoideae</taxon>
        <taxon>Gossypium</taxon>
    </lineage>
</organism>
<evidence type="ECO:0000256" key="1">
    <source>
        <dbReference type="ARBA" id="ARBA00004141"/>
    </source>
</evidence>
<protein>
    <recommendedName>
        <fullName evidence="11">Major facilitator superfamily (MFS) profile domain-containing protein</fullName>
    </recommendedName>
</protein>
<dbReference type="OrthoDB" id="1002318at2759"/>
<evidence type="ECO:0000256" key="7">
    <source>
        <dbReference type="ARBA" id="ARBA00023136"/>
    </source>
</evidence>
<accession>A0A9D3VIL3</accession>
<comment type="similarity">
    <text evidence="2">Belongs to the major facilitator superfamily. Sugar transporter (TC 2.A.1.1) family.</text>
</comment>
<keyword evidence="7 8" id="KW-0472">Membrane</keyword>
<dbReference type="PANTHER" id="PTHR48021">
    <property type="match status" value="1"/>
</dbReference>
<evidence type="ECO:0000256" key="4">
    <source>
        <dbReference type="ARBA" id="ARBA00022597"/>
    </source>
</evidence>
<reference evidence="9 10" key="1">
    <citation type="journal article" date="2021" name="Plant Biotechnol. J.">
        <title>Multi-omics assisted identification of the key and species-specific regulatory components of drought-tolerant mechanisms in Gossypium stocksii.</title>
        <authorList>
            <person name="Yu D."/>
            <person name="Ke L."/>
            <person name="Zhang D."/>
            <person name="Wu Y."/>
            <person name="Sun Y."/>
            <person name="Mei J."/>
            <person name="Sun J."/>
            <person name="Sun Y."/>
        </authorList>
    </citation>
    <scope>NUCLEOTIDE SEQUENCE [LARGE SCALE GENOMIC DNA]</scope>
    <source>
        <strain evidence="10">cv. E1</strain>
        <tissue evidence="9">Leaf</tissue>
    </source>
</reference>
<keyword evidence="4" id="KW-0762">Sugar transport</keyword>
<dbReference type="PANTHER" id="PTHR48021:SF15">
    <property type="entry name" value="SUGAR TRANSPORTER ERD6-LIKE 15 ISOFORM X1"/>
    <property type="match status" value="1"/>
</dbReference>
<dbReference type="InterPro" id="IPR036259">
    <property type="entry name" value="MFS_trans_sf"/>
</dbReference>
<evidence type="ECO:0008006" key="11">
    <source>
        <dbReference type="Google" id="ProtNLM"/>
    </source>
</evidence>
<feature type="transmembrane region" description="Helical" evidence="8">
    <location>
        <begin position="41"/>
        <end position="64"/>
    </location>
</feature>
<evidence type="ECO:0000256" key="6">
    <source>
        <dbReference type="ARBA" id="ARBA00022989"/>
    </source>
</evidence>
<dbReference type="Gene3D" id="1.20.1250.20">
    <property type="entry name" value="MFS general substrate transporter like domains"/>
    <property type="match status" value="1"/>
</dbReference>
<dbReference type="AlphaFoldDB" id="A0A9D3VIL3"/>
<dbReference type="GO" id="GO:0016020">
    <property type="term" value="C:membrane"/>
    <property type="evidence" value="ECO:0007669"/>
    <property type="project" value="UniProtKB-SubCell"/>
</dbReference>
<dbReference type="EMBL" id="JAIQCV010000007">
    <property type="protein sequence ID" value="KAH1083583.1"/>
    <property type="molecule type" value="Genomic_DNA"/>
</dbReference>
<keyword evidence="3" id="KW-0813">Transport</keyword>
<gene>
    <name evidence="9" type="ORF">J1N35_023344</name>
</gene>
<name>A0A9D3VIL3_9ROSI</name>
<dbReference type="Proteomes" id="UP000828251">
    <property type="component" value="Unassembled WGS sequence"/>
</dbReference>
<evidence type="ECO:0000256" key="3">
    <source>
        <dbReference type="ARBA" id="ARBA00022448"/>
    </source>
</evidence>
<keyword evidence="5 8" id="KW-0812">Transmembrane</keyword>
<proteinExistence type="inferred from homology"/>
<sequence length="121" mass="12895">MEKNEMLEWLMMRRPITDEAETSVIDGDSVISYNHHASTSVTITVIFSTLVAISGSYAFGNAVGYSSPAKSGIMEDLGLSVSEYAVFGSILTLGGMLEAACSGKIVDLVGRRGKISNSPRQ</sequence>
<evidence type="ECO:0000313" key="10">
    <source>
        <dbReference type="Proteomes" id="UP000828251"/>
    </source>
</evidence>
<evidence type="ECO:0000256" key="2">
    <source>
        <dbReference type="ARBA" id="ARBA00010992"/>
    </source>
</evidence>
<evidence type="ECO:0000256" key="5">
    <source>
        <dbReference type="ARBA" id="ARBA00022692"/>
    </source>
</evidence>
<evidence type="ECO:0000256" key="8">
    <source>
        <dbReference type="SAM" id="Phobius"/>
    </source>
</evidence>
<dbReference type="PROSITE" id="PS00216">
    <property type="entry name" value="SUGAR_TRANSPORT_1"/>
    <property type="match status" value="1"/>
</dbReference>
<keyword evidence="10" id="KW-1185">Reference proteome</keyword>
<dbReference type="GO" id="GO:0022857">
    <property type="term" value="F:transmembrane transporter activity"/>
    <property type="evidence" value="ECO:0007669"/>
    <property type="project" value="InterPro"/>
</dbReference>
<dbReference type="InterPro" id="IPR005829">
    <property type="entry name" value="Sugar_transporter_CS"/>
</dbReference>
<evidence type="ECO:0000313" key="9">
    <source>
        <dbReference type="EMBL" id="KAH1083583.1"/>
    </source>
</evidence>
<keyword evidence="6 8" id="KW-1133">Transmembrane helix</keyword>
<comment type="caution">
    <text evidence="9">The sequence shown here is derived from an EMBL/GenBank/DDBJ whole genome shotgun (WGS) entry which is preliminary data.</text>
</comment>
<comment type="subcellular location">
    <subcellularLocation>
        <location evidence="1">Membrane</location>
        <topology evidence="1">Multi-pass membrane protein</topology>
    </subcellularLocation>
</comment>
<dbReference type="InterPro" id="IPR050549">
    <property type="entry name" value="MFS_Trehalose_Transporter"/>
</dbReference>
<dbReference type="SUPFAM" id="SSF103473">
    <property type="entry name" value="MFS general substrate transporter"/>
    <property type="match status" value="1"/>
</dbReference>